<gene>
    <name evidence="2" type="ORF">HNP60_002056</name>
</gene>
<keyword evidence="3" id="KW-1185">Reference proteome</keyword>
<evidence type="ECO:0000313" key="3">
    <source>
        <dbReference type="Proteomes" id="UP001138540"/>
    </source>
</evidence>
<dbReference type="Proteomes" id="UP001138540">
    <property type="component" value="Unassembled WGS sequence"/>
</dbReference>
<name>A0ABR6NFM7_9SPHN</name>
<dbReference type="EMBL" id="JACHKA010000001">
    <property type="protein sequence ID" value="MBB5986082.1"/>
    <property type="molecule type" value="Genomic_DNA"/>
</dbReference>
<proteinExistence type="predicted"/>
<organism evidence="2 3">
    <name type="scientific">Sphingobium lignivorans</name>
    <dbReference type="NCBI Taxonomy" id="2735886"/>
    <lineage>
        <taxon>Bacteria</taxon>
        <taxon>Pseudomonadati</taxon>
        <taxon>Pseudomonadota</taxon>
        <taxon>Alphaproteobacteria</taxon>
        <taxon>Sphingomonadales</taxon>
        <taxon>Sphingomonadaceae</taxon>
        <taxon>Sphingobium</taxon>
    </lineage>
</organism>
<keyword evidence="1" id="KW-0472">Membrane</keyword>
<protein>
    <submittedName>
        <fullName evidence="2">Nucleic acid-binding Zn-ribbon protein</fullName>
    </submittedName>
</protein>
<comment type="caution">
    <text evidence="2">The sequence shown here is derived from an EMBL/GenBank/DDBJ whole genome shotgun (WGS) entry which is preliminary data.</text>
</comment>
<keyword evidence="1" id="KW-0812">Transmembrane</keyword>
<sequence length="712" mass="75779">MRLAGLGLVALAAIGWIALVAASGVDPDIALRFAPLVNLVAVLAAPLVLLGGLAAWLARPRRDQGMNPAMLAGARDTVGQAERAAIRLGEAQALFMNQTRDFAAMADQSAGAILGTVQAMSAQTAQIEQSTGASIATLTDLSERIATMSEALPRLEDRLATLGETLARTSGEIGHRHDSLDQQLQSTALIAEEVRLQLLDAGKALGDQLADLREGTRTAGEELAGLSELSSARIDLTLDRVKGVLASTQERIEAQNVALAALVEESRASIDRAAGNAHERFAEHCRKIETILDALDARIMGQTEKSNAWLESTARGVTELAGEFNALEQSAMARTERLSSTMMQLSGDTRRLVDAIEDGHGSSEQLVRRAEALLVALDSGVRELDESLPTAMGRVETRLGALHDRIRDASPAIEAVEAVATGVVSQLRESDDLAKGHAAALGEALQRSQQALAAQKAEVAALAQAVGEASDSMARLGESVGPQMIEALLRVRETADAAANRARAAIAEAIPAAAAALGAASGEAMDKAVGQVVTDHLARLTSVADEAVKAAHRATDKLTRQMLTLTDASQTLERTIASNAERIEGQDRELMAERSARLIASLNERAIDVNKWLDKDVSEADWTAYLKGDQGLFARRATRLVSSADAKYVHALYNEDADFREHVNRYIHDFEALLRTVMATRDGSTLALTMVSSDIGKLYVALAQAIERLRAH</sequence>
<evidence type="ECO:0000313" key="2">
    <source>
        <dbReference type="EMBL" id="MBB5986082.1"/>
    </source>
</evidence>
<reference evidence="2 3" key="1">
    <citation type="submission" date="2020-08" db="EMBL/GenBank/DDBJ databases">
        <title>Exploring microbial biodiversity for novel pathways involved in the catabolism of aromatic compounds derived from lignin.</title>
        <authorList>
            <person name="Elkins J."/>
        </authorList>
    </citation>
    <scope>NUCLEOTIDE SEQUENCE [LARGE SCALE GENOMIC DNA]</scope>
    <source>
        <strain evidence="2 3">B1D3A</strain>
    </source>
</reference>
<evidence type="ECO:0000256" key="1">
    <source>
        <dbReference type="SAM" id="Phobius"/>
    </source>
</evidence>
<keyword evidence="1" id="KW-1133">Transmembrane helix</keyword>
<accession>A0ABR6NFM7</accession>
<dbReference type="RefSeq" id="WP_184153248.1">
    <property type="nucleotide sequence ID" value="NZ_JACHKA010000001.1"/>
</dbReference>
<feature type="transmembrane region" description="Helical" evidence="1">
    <location>
        <begin position="38"/>
        <end position="58"/>
    </location>
</feature>